<proteinExistence type="predicted"/>
<evidence type="ECO:0000313" key="4">
    <source>
        <dbReference type="Proteomes" id="UP000265768"/>
    </source>
</evidence>
<dbReference type="InterPro" id="IPR007278">
    <property type="entry name" value="DUF397"/>
</dbReference>
<accession>A0A3A4A8G0</accession>
<comment type="caution">
    <text evidence="3">The sequence shown here is derived from an EMBL/GenBank/DDBJ whole genome shotgun (WGS) entry which is preliminary data.</text>
</comment>
<organism evidence="3 4">
    <name type="scientific">Bailinhaonella thermotolerans</name>
    <dbReference type="NCBI Taxonomy" id="1070861"/>
    <lineage>
        <taxon>Bacteria</taxon>
        <taxon>Bacillati</taxon>
        <taxon>Actinomycetota</taxon>
        <taxon>Actinomycetes</taxon>
        <taxon>Streptosporangiales</taxon>
        <taxon>Streptosporangiaceae</taxon>
        <taxon>Bailinhaonella</taxon>
    </lineage>
</organism>
<name>A0A3A4A8G0_9ACTN</name>
<feature type="region of interest" description="Disordered" evidence="1">
    <location>
        <begin position="1"/>
        <end position="22"/>
    </location>
</feature>
<sequence length="133" mass="14604">MSGERTNSGGWRKSTRSGAQSNCVSARYDGSHVWVRNSNHPDDPPIKLPPGDWLAIVGRAKEGVLQLERLSTPLRLGRRLLITEDAGEVVLTYTHADGETRVRYTAAEWRAFLAGVVEDGEFTLAWLAAPSMA</sequence>
<evidence type="ECO:0000256" key="1">
    <source>
        <dbReference type="SAM" id="MobiDB-lite"/>
    </source>
</evidence>
<dbReference type="Pfam" id="PF04149">
    <property type="entry name" value="DUF397"/>
    <property type="match status" value="1"/>
</dbReference>
<dbReference type="Proteomes" id="UP000265768">
    <property type="component" value="Unassembled WGS sequence"/>
</dbReference>
<dbReference type="AlphaFoldDB" id="A0A3A4A8G0"/>
<reference evidence="3 4" key="1">
    <citation type="submission" date="2018-09" db="EMBL/GenBank/DDBJ databases">
        <title>YIM 75507 draft genome.</title>
        <authorList>
            <person name="Tang S."/>
            <person name="Feng Y."/>
        </authorList>
    </citation>
    <scope>NUCLEOTIDE SEQUENCE [LARGE SCALE GENOMIC DNA]</scope>
    <source>
        <strain evidence="3 4">YIM 75507</strain>
    </source>
</reference>
<dbReference type="OrthoDB" id="3431672at2"/>
<gene>
    <name evidence="3" type="ORF">D5H75_37320</name>
</gene>
<protein>
    <submittedName>
        <fullName evidence="3">DUF397 domain-containing protein</fullName>
    </submittedName>
</protein>
<dbReference type="RefSeq" id="WP_119931340.1">
    <property type="nucleotide sequence ID" value="NZ_QZEY01000025.1"/>
</dbReference>
<evidence type="ECO:0000313" key="3">
    <source>
        <dbReference type="EMBL" id="RJL21431.1"/>
    </source>
</evidence>
<dbReference type="EMBL" id="QZEY01000025">
    <property type="protein sequence ID" value="RJL21431.1"/>
    <property type="molecule type" value="Genomic_DNA"/>
</dbReference>
<feature type="domain" description="DUF397" evidence="2">
    <location>
        <begin position="10"/>
        <end position="61"/>
    </location>
</feature>
<evidence type="ECO:0000259" key="2">
    <source>
        <dbReference type="Pfam" id="PF04149"/>
    </source>
</evidence>
<keyword evidence="4" id="KW-1185">Reference proteome</keyword>